<comment type="similarity">
    <text evidence="3">Belongs to the pICln (TC 1.A.47) family.</text>
</comment>
<dbReference type="EMBL" id="QDEB01007335">
    <property type="protein sequence ID" value="RZC42514.1"/>
    <property type="molecule type" value="Genomic_DNA"/>
</dbReference>
<dbReference type="GO" id="GO:0006821">
    <property type="term" value="P:chloride transport"/>
    <property type="evidence" value="ECO:0007669"/>
    <property type="project" value="InterPro"/>
</dbReference>
<dbReference type="GO" id="GO:0000387">
    <property type="term" value="P:spliceosomal snRNP assembly"/>
    <property type="evidence" value="ECO:0007669"/>
    <property type="project" value="InterPro"/>
</dbReference>
<dbReference type="GO" id="GO:0006884">
    <property type="term" value="P:cell volume homeostasis"/>
    <property type="evidence" value="ECO:0007669"/>
    <property type="project" value="InterPro"/>
</dbReference>
<dbReference type="GO" id="GO:0005681">
    <property type="term" value="C:spliceosomal complex"/>
    <property type="evidence" value="ECO:0007669"/>
    <property type="project" value="TreeGrafter"/>
</dbReference>
<dbReference type="GO" id="GO:0034715">
    <property type="term" value="C:pICln-Sm protein complex"/>
    <property type="evidence" value="ECO:0007669"/>
    <property type="project" value="InterPro"/>
</dbReference>
<organism evidence="9 10">
    <name type="scientific">Asbolus verrucosus</name>
    <name type="common">Desert ironclad beetle</name>
    <dbReference type="NCBI Taxonomy" id="1661398"/>
    <lineage>
        <taxon>Eukaryota</taxon>
        <taxon>Metazoa</taxon>
        <taxon>Ecdysozoa</taxon>
        <taxon>Arthropoda</taxon>
        <taxon>Hexapoda</taxon>
        <taxon>Insecta</taxon>
        <taxon>Pterygota</taxon>
        <taxon>Neoptera</taxon>
        <taxon>Endopterygota</taxon>
        <taxon>Coleoptera</taxon>
        <taxon>Polyphaga</taxon>
        <taxon>Cucujiformia</taxon>
        <taxon>Tenebrionidae</taxon>
        <taxon>Pimeliinae</taxon>
        <taxon>Asbolus</taxon>
    </lineage>
</organism>
<dbReference type="InterPro" id="IPR003521">
    <property type="entry name" value="ICln"/>
</dbReference>
<dbReference type="AlphaFoldDB" id="A0A482WBS8"/>
<dbReference type="PANTHER" id="PTHR21399">
    <property type="entry name" value="CHLORIDE CONDUCTANCE REGULATORY PROTEIN ICLN"/>
    <property type="match status" value="1"/>
</dbReference>
<evidence type="ECO:0000256" key="8">
    <source>
        <dbReference type="SAM" id="MobiDB-lite"/>
    </source>
</evidence>
<dbReference type="GO" id="GO:0045292">
    <property type="term" value="P:mRNA cis splicing, via spliceosome"/>
    <property type="evidence" value="ECO:0007669"/>
    <property type="project" value="TreeGrafter"/>
</dbReference>
<feature type="compositionally biased region" description="Acidic residues" evidence="8">
    <location>
        <begin position="94"/>
        <end position="107"/>
    </location>
</feature>
<dbReference type="OrthoDB" id="19714at2759"/>
<dbReference type="PANTHER" id="PTHR21399:SF0">
    <property type="entry name" value="METHYLOSOME SUBUNIT PICLN"/>
    <property type="match status" value="1"/>
</dbReference>
<protein>
    <recommendedName>
        <fullName evidence="4">Methylosome subunit pICln</fullName>
    </recommendedName>
</protein>
<feature type="region of interest" description="Disordered" evidence="8">
    <location>
        <begin position="87"/>
        <end position="107"/>
    </location>
</feature>
<evidence type="ECO:0000256" key="4">
    <source>
        <dbReference type="ARBA" id="ARBA00015653"/>
    </source>
</evidence>
<dbReference type="Proteomes" id="UP000292052">
    <property type="component" value="Unassembled WGS sequence"/>
</dbReference>
<evidence type="ECO:0000256" key="1">
    <source>
        <dbReference type="ARBA" id="ARBA00004123"/>
    </source>
</evidence>
<evidence type="ECO:0000256" key="7">
    <source>
        <dbReference type="ARBA" id="ARBA00045890"/>
    </source>
</evidence>
<evidence type="ECO:0000256" key="6">
    <source>
        <dbReference type="ARBA" id="ARBA00023242"/>
    </source>
</evidence>
<name>A0A482WBS8_ASBVE</name>
<keyword evidence="6" id="KW-0539">Nucleus</keyword>
<dbReference type="GO" id="GO:0005886">
    <property type="term" value="C:plasma membrane"/>
    <property type="evidence" value="ECO:0007669"/>
    <property type="project" value="InterPro"/>
</dbReference>
<dbReference type="Pfam" id="PF03517">
    <property type="entry name" value="Voldacs"/>
    <property type="match status" value="1"/>
</dbReference>
<dbReference type="InterPro" id="IPR039924">
    <property type="entry name" value="ICln/Lot5/Saf5"/>
</dbReference>
<evidence type="ECO:0000256" key="3">
    <source>
        <dbReference type="ARBA" id="ARBA00007054"/>
    </source>
</evidence>
<comment type="subcellular location">
    <subcellularLocation>
        <location evidence="2">Cytoplasm</location>
    </subcellularLocation>
    <subcellularLocation>
        <location evidence="1">Nucleus</location>
    </subcellularLocation>
</comment>
<comment type="caution">
    <text evidence="9">The sequence shown here is derived from an EMBL/GenBank/DDBJ whole genome shotgun (WGS) entry which is preliminary data.</text>
</comment>
<evidence type="ECO:0000313" key="9">
    <source>
        <dbReference type="EMBL" id="RZC42514.1"/>
    </source>
</evidence>
<dbReference type="GO" id="GO:0034709">
    <property type="term" value="C:methylosome"/>
    <property type="evidence" value="ECO:0007669"/>
    <property type="project" value="InterPro"/>
</dbReference>
<keyword evidence="10" id="KW-1185">Reference proteome</keyword>
<evidence type="ECO:0000256" key="5">
    <source>
        <dbReference type="ARBA" id="ARBA00022490"/>
    </source>
</evidence>
<accession>A0A482WBS8</accession>
<proteinExistence type="inferred from homology"/>
<evidence type="ECO:0000256" key="2">
    <source>
        <dbReference type="ARBA" id="ARBA00004496"/>
    </source>
</evidence>
<dbReference type="GO" id="GO:0005829">
    <property type="term" value="C:cytosol"/>
    <property type="evidence" value="ECO:0007669"/>
    <property type="project" value="InterPro"/>
</dbReference>
<evidence type="ECO:0000313" key="10">
    <source>
        <dbReference type="Proteomes" id="UP000292052"/>
    </source>
</evidence>
<reference evidence="9 10" key="1">
    <citation type="submission" date="2017-03" db="EMBL/GenBank/DDBJ databases">
        <title>Genome of the blue death feigning beetle - Asbolus verrucosus.</title>
        <authorList>
            <person name="Rider S.D."/>
        </authorList>
    </citation>
    <scope>NUCLEOTIDE SEQUENCE [LARGE SCALE GENOMIC DNA]</scope>
    <source>
        <strain evidence="9">Butters</strain>
        <tissue evidence="9">Head and leg muscle</tissue>
    </source>
</reference>
<sequence>MVVITTFKAPESPLKLEQRNIVAVLDKKSLGIGTLFVSERTLSWQKEGEAGFSMDYYNISLHAVSKDPNVYDRECIYILTDPHIDMSGHNSEEQAVDNEDSDAESEPDLSELILVPDDPSYIQTIYEAIKLCQELNPDPADVDDEDDDNLYADAEEEMFIEAESEQVEDSVVDNLAERLQNNSVDVQYNYRNGNDDEDFEDAD</sequence>
<keyword evidence="5" id="KW-0963">Cytoplasm</keyword>
<dbReference type="Gene3D" id="2.30.29.30">
    <property type="entry name" value="Pleckstrin-homology domain (PH domain)/Phosphotyrosine-binding domain (PTB)"/>
    <property type="match status" value="1"/>
</dbReference>
<dbReference type="InterPro" id="IPR011993">
    <property type="entry name" value="PH-like_dom_sf"/>
</dbReference>
<dbReference type="STRING" id="1661398.A0A482WBS8"/>
<comment type="function">
    <text evidence="7">Involved in both the assembly of spliceosomal snRNPs and the methylation of Sm proteins. Chaperone that regulates the assembly of spliceosomal U1, U2, U4 and U5 small nuclear ribonucleoproteins (snRNPs), the building blocks of the spliceosome, and thereby plays an important role in the splicing of cellular pre-mRNAs. Most spliceosomal snRNPs contain a common set of Sm proteins SNRPB, SNRPD1, SNRPD2, SNRPD3, SNRPE, SNRPF and SNRPG that assemble in a heptameric protein ring on the Sm site of the small nuclear RNA to form the core snRNP (Sm core). In the cytosol, the Sm proteins SNRPD1, SNRPD2, SNRPE, SNRPF and SNRPG are trapped in an inactive 6S pICln-Sm complex by the chaperone CLNS1A that controls the assembly of the core snRNP. Dissociation by the SMN complex of CLNS1A from the trapped Sm proteins and their transfer to an SMN-Sm complex triggers the assembly of core snRNPs and their transport to the nucleus.</text>
</comment>
<dbReference type="PRINTS" id="PR01348">
    <property type="entry name" value="ICLNCHANNEL"/>
</dbReference>
<gene>
    <name evidence="9" type="ORF">BDFB_006698</name>
</gene>